<evidence type="ECO:0000313" key="1">
    <source>
        <dbReference type="EnsemblPlants" id="TraesCS3B02G084800.2"/>
    </source>
</evidence>
<evidence type="ECO:0008006" key="3">
    <source>
        <dbReference type="Google" id="ProtNLM"/>
    </source>
</evidence>
<dbReference type="PANTHER" id="PTHR43019:SF30">
    <property type="entry name" value="SERINE PROTEASE"/>
    <property type="match status" value="1"/>
</dbReference>
<organism evidence="1">
    <name type="scientific">Triticum aestivum</name>
    <name type="common">Wheat</name>
    <dbReference type="NCBI Taxonomy" id="4565"/>
    <lineage>
        <taxon>Eukaryota</taxon>
        <taxon>Viridiplantae</taxon>
        <taxon>Streptophyta</taxon>
        <taxon>Embryophyta</taxon>
        <taxon>Tracheophyta</taxon>
        <taxon>Spermatophyta</taxon>
        <taxon>Magnoliopsida</taxon>
        <taxon>Liliopsida</taxon>
        <taxon>Poales</taxon>
        <taxon>Poaceae</taxon>
        <taxon>BOP clade</taxon>
        <taxon>Pooideae</taxon>
        <taxon>Triticodae</taxon>
        <taxon>Triticeae</taxon>
        <taxon>Triticinae</taxon>
        <taxon>Triticum</taxon>
    </lineage>
</organism>
<dbReference type="EnsemblPlants" id="TraesCS3B02G084800.2">
    <property type="protein sequence ID" value="TraesCS3B02G084800.2"/>
    <property type="gene ID" value="TraesCS3B02G084800"/>
</dbReference>
<dbReference type="Gene3D" id="2.40.10.120">
    <property type="match status" value="1"/>
</dbReference>
<dbReference type="OrthoDB" id="585691at2759"/>
<dbReference type="InterPro" id="IPR009003">
    <property type="entry name" value="Peptidase_S1_PA"/>
</dbReference>
<dbReference type="Gramene" id="TraesCS3B03G0196500.1">
    <property type="protein sequence ID" value="TraesCS3B03G0196500.1.CDS"/>
    <property type="gene ID" value="TraesCS3B03G0196500"/>
</dbReference>
<dbReference type="SUPFAM" id="SSF50494">
    <property type="entry name" value="Trypsin-like serine proteases"/>
    <property type="match status" value="1"/>
</dbReference>
<protein>
    <recommendedName>
        <fullName evidence="3">Serine protease</fullName>
    </recommendedName>
</protein>
<dbReference type="SMR" id="A0A077RW04"/>
<dbReference type="HOGENOM" id="CLU_080282_0_0_1"/>
<evidence type="ECO:0000313" key="2">
    <source>
        <dbReference type="Proteomes" id="UP000019116"/>
    </source>
</evidence>
<dbReference type="Gramene" id="TraesRN3B0100191000.1">
    <property type="protein sequence ID" value="TraesRN3B0100191000.1"/>
    <property type="gene ID" value="TraesRN3B0100191000"/>
</dbReference>
<keyword evidence="2" id="KW-1185">Reference proteome</keyword>
<dbReference type="Pfam" id="PF13365">
    <property type="entry name" value="Trypsin_2"/>
    <property type="match status" value="1"/>
</dbReference>
<dbReference type="AlphaFoldDB" id="A0A077RW04"/>
<accession>A0A077RW04</accession>
<name>A0A077RW04_WHEAT</name>
<proteinExistence type="predicted"/>
<reference evidence="1" key="2">
    <citation type="submission" date="2018-10" db="UniProtKB">
        <authorList>
            <consortium name="EnsemblPlants"/>
        </authorList>
    </citation>
    <scope>IDENTIFICATION</scope>
</reference>
<dbReference type="Proteomes" id="UP000019116">
    <property type="component" value="Chromosome 3B"/>
</dbReference>
<dbReference type="PANTHER" id="PTHR43019">
    <property type="entry name" value="SERINE ENDOPROTEASE DEGS"/>
    <property type="match status" value="1"/>
</dbReference>
<dbReference type="Gramene" id="TraesCS3B02G084800.2">
    <property type="protein sequence ID" value="TraesCS3B02G084800.2"/>
    <property type="gene ID" value="TraesCS3B02G084800"/>
</dbReference>
<sequence length="231" mass="25315">MSDVVDEARWREQVFREHEFSVVRLHSVAGNDFGGNGFIVYHSKTRCLIVSCQHVVKIVEDGGTMHAYFSNSVAPYNARVLYTDEHRDLALLWAEEVVEPMTSLRFFDSPYSSGWNVVALSFISLGASSNPILEPGTFSGDITNEPDEPHLHCSCSSKEATSGSPIILANVNEVVGVLGGASRASVYAVPVRTIKEFLGERLGGVNVKPRFFHAMDMPIAGMVRLVALQQA</sequence>
<reference evidence="1" key="1">
    <citation type="submission" date="2018-08" db="EMBL/GenBank/DDBJ databases">
        <authorList>
            <person name="Rossello M."/>
        </authorList>
    </citation>
    <scope>NUCLEOTIDE SEQUENCE [LARGE SCALE GENOMIC DNA]</scope>
    <source>
        <strain evidence="1">cv. Chinese Spring</strain>
    </source>
</reference>
<dbReference type="ExpressionAtlas" id="A0A077RW04">
    <property type="expression patterns" value="baseline"/>
</dbReference>